<evidence type="ECO:0000256" key="1">
    <source>
        <dbReference type="ARBA" id="ARBA00004123"/>
    </source>
</evidence>
<evidence type="ECO:0000256" key="2">
    <source>
        <dbReference type="ARBA" id="ARBA00008241"/>
    </source>
</evidence>
<comment type="similarity">
    <text evidence="2">Belongs to the DIM1 family.</text>
</comment>
<dbReference type="PANTHER" id="PTHR12052:SF5">
    <property type="entry name" value="THIOREDOXIN-LIKE PROTEIN 4A"/>
    <property type="match status" value="1"/>
</dbReference>
<dbReference type="PANTHER" id="PTHR12052">
    <property type="entry name" value="THIOREDOXIN-LIKE PROTEN 4A, 4B"/>
    <property type="match status" value="1"/>
</dbReference>
<dbReference type="InterPro" id="IPR036249">
    <property type="entry name" value="Thioredoxin-like_sf"/>
</dbReference>
<evidence type="ECO:0008006" key="8">
    <source>
        <dbReference type="Google" id="ProtNLM"/>
    </source>
</evidence>
<comment type="caution">
    <text evidence="6">The sequence shown here is derived from an EMBL/GenBank/DDBJ whole genome shotgun (WGS) entry which is preliminary data.</text>
</comment>
<keyword evidence="3" id="KW-0507">mRNA processing</keyword>
<protein>
    <recommendedName>
        <fullName evidence="8">Thioredoxin-like protein 4A</fullName>
    </recommendedName>
</protein>
<dbReference type="Pfam" id="PF02966">
    <property type="entry name" value="DIM1"/>
    <property type="match status" value="1"/>
</dbReference>
<organism evidence="6 7">
    <name type="scientific">Dipteronia dyeriana</name>
    <dbReference type="NCBI Taxonomy" id="168575"/>
    <lineage>
        <taxon>Eukaryota</taxon>
        <taxon>Viridiplantae</taxon>
        <taxon>Streptophyta</taxon>
        <taxon>Embryophyta</taxon>
        <taxon>Tracheophyta</taxon>
        <taxon>Spermatophyta</taxon>
        <taxon>Magnoliopsida</taxon>
        <taxon>eudicotyledons</taxon>
        <taxon>Gunneridae</taxon>
        <taxon>Pentapetalae</taxon>
        <taxon>rosids</taxon>
        <taxon>malvids</taxon>
        <taxon>Sapindales</taxon>
        <taxon>Sapindaceae</taxon>
        <taxon>Hippocastanoideae</taxon>
        <taxon>Acereae</taxon>
        <taxon>Dipteronia</taxon>
    </lineage>
</organism>
<evidence type="ECO:0000256" key="3">
    <source>
        <dbReference type="ARBA" id="ARBA00022664"/>
    </source>
</evidence>
<keyword evidence="4" id="KW-0508">mRNA splicing</keyword>
<keyword evidence="7" id="KW-1185">Reference proteome</keyword>
<evidence type="ECO:0000256" key="5">
    <source>
        <dbReference type="ARBA" id="ARBA00023242"/>
    </source>
</evidence>
<dbReference type="Proteomes" id="UP001280121">
    <property type="component" value="Unassembled WGS sequence"/>
</dbReference>
<keyword evidence="5" id="KW-0539">Nucleus</keyword>
<dbReference type="InterPro" id="IPR004123">
    <property type="entry name" value="Dim1"/>
</dbReference>
<sequence>MSYLLPHLHSGWAIDQAILSEEERLLVIRFGHGWDETCIQVDIHTMGVFDNWLLHDVDIPTIDVYKSMLLKPGKMVVLWQFSECFV</sequence>
<dbReference type="AlphaFoldDB" id="A0AAD9TLC2"/>
<dbReference type="GO" id="GO:0005681">
    <property type="term" value="C:spliceosomal complex"/>
    <property type="evidence" value="ECO:0007669"/>
    <property type="project" value="TreeGrafter"/>
</dbReference>
<evidence type="ECO:0000313" key="7">
    <source>
        <dbReference type="Proteomes" id="UP001280121"/>
    </source>
</evidence>
<dbReference type="Gene3D" id="3.40.30.10">
    <property type="entry name" value="Glutaredoxin"/>
    <property type="match status" value="1"/>
</dbReference>
<comment type="subcellular location">
    <subcellularLocation>
        <location evidence="1">Nucleus</location>
    </subcellularLocation>
</comment>
<evidence type="ECO:0000256" key="4">
    <source>
        <dbReference type="ARBA" id="ARBA00023187"/>
    </source>
</evidence>
<dbReference type="EMBL" id="JANJYI010000008">
    <property type="protein sequence ID" value="KAK2637729.1"/>
    <property type="molecule type" value="Genomic_DNA"/>
</dbReference>
<dbReference type="GO" id="GO:0005682">
    <property type="term" value="C:U5 snRNP"/>
    <property type="evidence" value="ECO:0007669"/>
    <property type="project" value="TreeGrafter"/>
</dbReference>
<reference evidence="6" key="1">
    <citation type="journal article" date="2023" name="Plant J.">
        <title>Genome sequences and population genomics provide insights into the demographic history, inbreeding, and mutation load of two 'living fossil' tree species of Dipteronia.</title>
        <authorList>
            <person name="Feng Y."/>
            <person name="Comes H.P."/>
            <person name="Chen J."/>
            <person name="Zhu S."/>
            <person name="Lu R."/>
            <person name="Zhang X."/>
            <person name="Li P."/>
            <person name="Qiu J."/>
            <person name="Olsen K.M."/>
            <person name="Qiu Y."/>
        </authorList>
    </citation>
    <scope>NUCLEOTIDE SEQUENCE</scope>
    <source>
        <strain evidence="6">KIB01</strain>
    </source>
</reference>
<proteinExistence type="inferred from homology"/>
<gene>
    <name evidence="6" type="ORF">Ddye_025524</name>
</gene>
<evidence type="ECO:0000313" key="6">
    <source>
        <dbReference type="EMBL" id="KAK2637729.1"/>
    </source>
</evidence>
<accession>A0AAD9TLC2</accession>
<name>A0AAD9TLC2_9ROSI</name>
<dbReference type="GO" id="GO:0046540">
    <property type="term" value="C:U4/U6 x U5 tri-snRNP complex"/>
    <property type="evidence" value="ECO:0007669"/>
    <property type="project" value="InterPro"/>
</dbReference>
<dbReference type="GO" id="GO:0000398">
    <property type="term" value="P:mRNA splicing, via spliceosome"/>
    <property type="evidence" value="ECO:0007669"/>
    <property type="project" value="InterPro"/>
</dbReference>
<dbReference type="SUPFAM" id="SSF52833">
    <property type="entry name" value="Thioredoxin-like"/>
    <property type="match status" value="1"/>
</dbReference>